<organism evidence="1 2">
    <name type="scientific">Durusdinium trenchii</name>
    <dbReference type="NCBI Taxonomy" id="1381693"/>
    <lineage>
        <taxon>Eukaryota</taxon>
        <taxon>Sar</taxon>
        <taxon>Alveolata</taxon>
        <taxon>Dinophyceae</taxon>
        <taxon>Suessiales</taxon>
        <taxon>Symbiodiniaceae</taxon>
        <taxon>Durusdinium</taxon>
    </lineage>
</organism>
<accession>A0ABP0LB91</accession>
<name>A0ABP0LB91_9DINO</name>
<feature type="non-terminal residue" evidence="1">
    <location>
        <position position="1"/>
    </location>
</feature>
<protein>
    <submittedName>
        <fullName evidence="1">Uncharacterized protein</fullName>
    </submittedName>
</protein>
<dbReference type="PANTHER" id="PTHR32134:SF169">
    <property type="entry name" value="FNIP REPEAT-CONTAINING PROTEIN-RELATED"/>
    <property type="match status" value="1"/>
</dbReference>
<evidence type="ECO:0000313" key="1">
    <source>
        <dbReference type="EMBL" id="CAK9036036.1"/>
    </source>
</evidence>
<keyword evidence="2" id="KW-1185">Reference proteome</keyword>
<dbReference type="PANTHER" id="PTHR32134">
    <property type="entry name" value="FNIP REPEAT-CONTAINING PROTEIN"/>
    <property type="match status" value="1"/>
</dbReference>
<dbReference type="Proteomes" id="UP001642464">
    <property type="component" value="Unassembled WGS sequence"/>
</dbReference>
<dbReference type="Pfam" id="PF05725">
    <property type="entry name" value="FNIP"/>
    <property type="match status" value="2"/>
</dbReference>
<reference evidence="1 2" key="1">
    <citation type="submission" date="2024-02" db="EMBL/GenBank/DDBJ databases">
        <authorList>
            <person name="Chen Y."/>
            <person name="Shah S."/>
            <person name="Dougan E. K."/>
            <person name="Thang M."/>
            <person name="Chan C."/>
        </authorList>
    </citation>
    <scope>NUCLEOTIDE SEQUENCE [LARGE SCALE GENOMIC DNA]</scope>
</reference>
<sequence length="181" mass="19842">VGDLSKTIARRIGVKAGRKLVLSAGDQILEDPSKPLQEVSSPEISYFVRQVCAREAAIGFRRALAERKKDMHATVTDAIASLTFGHEFNQSLQDVTLPSSLQTLTFGRVFNQSLEGVTLPSSLQTLTFCGEFDQSLEGVTLPSSLCHLAKQPADFDLGRSVQPELERCYLAKQPADFDLRS</sequence>
<evidence type="ECO:0000313" key="2">
    <source>
        <dbReference type="Proteomes" id="UP001642464"/>
    </source>
</evidence>
<dbReference type="EMBL" id="CAXAMM010015316">
    <property type="protein sequence ID" value="CAK9036036.1"/>
    <property type="molecule type" value="Genomic_DNA"/>
</dbReference>
<gene>
    <name evidence="1" type="ORF">SCF082_LOCUS21552</name>
</gene>
<dbReference type="InterPro" id="IPR008615">
    <property type="entry name" value="FNIP"/>
</dbReference>
<proteinExistence type="predicted"/>
<comment type="caution">
    <text evidence="1">The sequence shown here is derived from an EMBL/GenBank/DDBJ whole genome shotgun (WGS) entry which is preliminary data.</text>
</comment>
<dbReference type="InterPro" id="IPR051251">
    <property type="entry name" value="STK_FNIP-Repeat"/>
</dbReference>